<dbReference type="Proteomes" id="UP000253034">
    <property type="component" value="Unassembled WGS sequence"/>
</dbReference>
<keyword evidence="7 8" id="KW-0472">Membrane</keyword>
<evidence type="ECO:0000256" key="1">
    <source>
        <dbReference type="ARBA" id="ARBA00004651"/>
    </source>
</evidence>
<evidence type="ECO:0000256" key="4">
    <source>
        <dbReference type="ARBA" id="ARBA00022475"/>
    </source>
</evidence>
<feature type="transmembrane region" description="Helical" evidence="9">
    <location>
        <begin position="120"/>
        <end position="143"/>
    </location>
</feature>
<gene>
    <name evidence="10" type="ORF">DFR58_11133</name>
</gene>
<keyword evidence="5 9" id="KW-0812">Transmembrane</keyword>
<accession>A0A369B414</accession>
<dbReference type="EMBL" id="QPJT01000011">
    <property type="protein sequence ID" value="RCX16290.1"/>
    <property type="molecule type" value="Genomic_DNA"/>
</dbReference>
<evidence type="ECO:0000256" key="5">
    <source>
        <dbReference type="ARBA" id="ARBA00022692"/>
    </source>
</evidence>
<feature type="transmembrane region" description="Helical" evidence="9">
    <location>
        <begin position="163"/>
        <end position="187"/>
    </location>
</feature>
<feature type="transmembrane region" description="Helical" evidence="9">
    <location>
        <begin position="6"/>
        <end position="27"/>
    </location>
</feature>
<dbReference type="InterPro" id="IPR024529">
    <property type="entry name" value="ECF_trnsprt_substrate-spec"/>
</dbReference>
<protein>
    <recommendedName>
        <fullName evidence="8">Riboflavin transporter</fullName>
    </recommendedName>
</protein>
<reference evidence="10 11" key="1">
    <citation type="submission" date="2018-07" db="EMBL/GenBank/DDBJ databases">
        <title>Genomic Encyclopedia of Type Strains, Phase IV (KMG-IV): sequencing the most valuable type-strain genomes for metagenomic binning, comparative biology and taxonomic classification.</title>
        <authorList>
            <person name="Goeker M."/>
        </authorList>
    </citation>
    <scope>NUCLEOTIDE SEQUENCE [LARGE SCALE GENOMIC DNA]</scope>
    <source>
        <strain evidence="10 11">DSM 27016</strain>
    </source>
</reference>
<dbReference type="PANTHER" id="PTHR38438">
    <property type="entry name" value="RIBOFLAVIN TRANSPORTER RIBU"/>
    <property type="match status" value="1"/>
</dbReference>
<evidence type="ECO:0000256" key="2">
    <source>
        <dbReference type="ARBA" id="ARBA00005540"/>
    </source>
</evidence>
<keyword evidence="11" id="KW-1185">Reference proteome</keyword>
<feature type="transmembrane region" description="Helical" evidence="9">
    <location>
        <begin position="77"/>
        <end position="99"/>
    </location>
</feature>
<organism evidence="10 11">
    <name type="scientific">Anaerobacterium chartisolvens</name>
    <dbReference type="NCBI Taxonomy" id="1297424"/>
    <lineage>
        <taxon>Bacteria</taxon>
        <taxon>Bacillati</taxon>
        <taxon>Bacillota</taxon>
        <taxon>Clostridia</taxon>
        <taxon>Eubacteriales</taxon>
        <taxon>Oscillospiraceae</taxon>
        <taxon>Anaerobacterium</taxon>
    </lineage>
</organism>
<evidence type="ECO:0000256" key="6">
    <source>
        <dbReference type="ARBA" id="ARBA00022989"/>
    </source>
</evidence>
<evidence type="ECO:0000256" key="7">
    <source>
        <dbReference type="ARBA" id="ARBA00023136"/>
    </source>
</evidence>
<dbReference type="GO" id="GO:0032217">
    <property type="term" value="F:riboflavin transmembrane transporter activity"/>
    <property type="evidence" value="ECO:0007669"/>
    <property type="project" value="UniProtKB-UniRule"/>
</dbReference>
<comment type="subcellular location">
    <subcellularLocation>
        <location evidence="1">Cell membrane</location>
        <topology evidence="1">Multi-pass membrane protein</topology>
    </subcellularLocation>
</comment>
<comment type="similarity">
    <text evidence="2 8">Belongs to the prokaryotic riboflavin transporter (P-RFT) (TC 2.A.87) family.</text>
</comment>
<dbReference type="PIRSF" id="PIRSF037778">
    <property type="entry name" value="UCP037778_transp_RibU"/>
    <property type="match status" value="1"/>
</dbReference>
<dbReference type="InterPro" id="IPR025720">
    <property type="entry name" value="RibU"/>
</dbReference>
<evidence type="ECO:0000256" key="9">
    <source>
        <dbReference type="SAM" id="Phobius"/>
    </source>
</evidence>
<dbReference type="OrthoDB" id="9809216at2"/>
<dbReference type="RefSeq" id="WP_114297844.1">
    <property type="nucleotide sequence ID" value="NZ_QPJT01000011.1"/>
</dbReference>
<comment type="caution">
    <text evidence="10">The sequence shown here is derived from an EMBL/GenBank/DDBJ whole genome shotgun (WGS) entry which is preliminary data.</text>
</comment>
<dbReference type="PANTHER" id="PTHR38438:SF1">
    <property type="entry name" value="RIBOFLAVIN TRANSPORTER RIBU"/>
    <property type="match status" value="1"/>
</dbReference>
<keyword evidence="3 8" id="KW-0813">Transport</keyword>
<keyword evidence="4 8" id="KW-1003">Cell membrane</keyword>
<dbReference type="Pfam" id="PF12822">
    <property type="entry name" value="ECF_trnsprt"/>
    <property type="match status" value="1"/>
</dbReference>
<name>A0A369B414_9FIRM</name>
<evidence type="ECO:0000256" key="8">
    <source>
        <dbReference type="PIRNR" id="PIRNR037778"/>
    </source>
</evidence>
<keyword evidence="6 9" id="KW-1133">Transmembrane helix</keyword>
<comment type="function">
    <text evidence="8">Probably a riboflavin-binding protein that interacts with the energy-coupling factor (ECF) ABC-transporter complex.</text>
</comment>
<dbReference type="AlphaFoldDB" id="A0A369B414"/>
<evidence type="ECO:0000313" key="11">
    <source>
        <dbReference type="Proteomes" id="UP000253034"/>
    </source>
</evidence>
<dbReference type="Gene3D" id="1.10.1760.20">
    <property type="match status" value="1"/>
</dbReference>
<proteinExistence type="inferred from homology"/>
<evidence type="ECO:0000313" key="10">
    <source>
        <dbReference type="EMBL" id="RCX16290.1"/>
    </source>
</evidence>
<feature type="transmembrane region" description="Helical" evidence="9">
    <location>
        <begin position="47"/>
        <end position="65"/>
    </location>
</feature>
<dbReference type="GO" id="GO:0005886">
    <property type="term" value="C:plasma membrane"/>
    <property type="evidence" value="ECO:0007669"/>
    <property type="project" value="UniProtKB-SubCell"/>
</dbReference>
<evidence type="ECO:0000256" key="3">
    <source>
        <dbReference type="ARBA" id="ARBA00022448"/>
    </source>
</evidence>
<sequence length="204" mass="22061">MYKKRYATAYITKIAILSAMAAVLMFLEFPIPFMPPFLKMDLSEIPVLLAAFSLGPASAVIIELIKNLIHVLTTQTAGIGELANFLVGIAFAVPAGIIYKRFMNRKGAGIALSVGSLSMVLFASVFNYFVLLPLYAAVLNFPIDAVVGLGRSVNGYIVDVKTFIAFGIAPFNLIKGIMVSIIVALVYKKLSPLLHKNSKEELSA</sequence>